<keyword evidence="1" id="KW-1133">Transmembrane helix</keyword>
<keyword evidence="3" id="KW-1185">Reference proteome</keyword>
<organism evidence="2 3">
    <name type="scientific">Kingella bonacorsii</name>
    <dbReference type="NCBI Taxonomy" id="2796361"/>
    <lineage>
        <taxon>Bacteria</taxon>
        <taxon>Pseudomonadati</taxon>
        <taxon>Pseudomonadota</taxon>
        <taxon>Betaproteobacteria</taxon>
        <taxon>Neisseriales</taxon>
        <taxon>Neisseriaceae</taxon>
        <taxon>Kingella</taxon>
    </lineage>
</organism>
<keyword evidence="1" id="KW-0472">Membrane</keyword>
<evidence type="ECO:0000256" key="1">
    <source>
        <dbReference type="SAM" id="Phobius"/>
    </source>
</evidence>
<sequence>MQAFRADFVPSRIQRGLALGYAALLVGAVCAYFSGSLKWGLLVAVVACCAWAWRKPRYAVHRLAVDNQGFAAVFIGDEAFAAQPISDCLATRWVCFIHWQTMDAAFWQCVFYDATDAATFRQLRLWLEYGQPTRAQIKRRTGVELGVRKRRKGIF</sequence>
<reference evidence="2 3" key="1">
    <citation type="journal article" date="2021" name="Pathogens">
        <title>Isolation and Characterization of Kingella bonacorsii sp. nov., A Novel Kingella Species Detected in a Stable Periodontitis Subject.</title>
        <authorList>
            <person name="Antezack A."/>
            <person name="Boxberger M."/>
            <person name="Rolland C."/>
            <person name="Monnet-Corti V."/>
            <person name="La Scola B."/>
        </authorList>
    </citation>
    <scope>NUCLEOTIDE SEQUENCE [LARGE SCALE GENOMIC DNA]</scope>
    <source>
        <strain evidence="2 3">Marseille-Q4569</strain>
    </source>
</reference>
<keyword evidence="1" id="KW-0812">Transmembrane</keyword>
<feature type="transmembrane region" description="Helical" evidence="1">
    <location>
        <begin position="20"/>
        <end position="53"/>
    </location>
</feature>
<evidence type="ECO:0000313" key="3">
    <source>
        <dbReference type="Proteomes" id="UP000614058"/>
    </source>
</evidence>
<dbReference type="EMBL" id="JAEHNZ010000002">
    <property type="protein sequence ID" value="MBK0396027.1"/>
    <property type="molecule type" value="Genomic_DNA"/>
</dbReference>
<gene>
    <name evidence="2" type="ORF">JDW22_05370</name>
</gene>
<proteinExistence type="predicted"/>
<evidence type="ECO:0000313" key="2">
    <source>
        <dbReference type="EMBL" id="MBK0396027.1"/>
    </source>
</evidence>
<name>A0ABS1BSY0_9NEIS</name>
<accession>A0ABS1BSY0</accession>
<protein>
    <recommendedName>
        <fullName evidence="4">Toxin CptA</fullName>
    </recommendedName>
</protein>
<comment type="caution">
    <text evidence="2">The sequence shown here is derived from an EMBL/GenBank/DDBJ whole genome shotgun (WGS) entry which is preliminary data.</text>
</comment>
<dbReference type="RefSeq" id="WP_200522188.1">
    <property type="nucleotide sequence ID" value="NZ_JAEHNZ010000002.1"/>
</dbReference>
<dbReference type="Proteomes" id="UP000614058">
    <property type="component" value="Unassembled WGS sequence"/>
</dbReference>
<evidence type="ECO:0008006" key="4">
    <source>
        <dbReference type="Google" id="ProtNLM"/>
    </source>
</evidence>